<dbReference type="SMART" id="SM00822">
    <property type="entry name" value="PKS_KR"/>
    <property type="match status" value="1"/>
</dbReference>
<evidence type="ECO:0000256" key="1">
    <source>
        <dbReference type="ARBA" id="ARBA00006484"/>
    </source>
</evidence>
<dbReference type="InterPro" id="IPR036291">
    <property type="entry name" value="NAD(P)-bd_dom_sf"/>
</dbReference>
<dbReference type="RefSeq" id="WP_369454046.1">
    <property type="nucleotide sequence ID" value="NZ_JBGCUO010000001.1"/>
</dbReference>
<comment type="similarity">
    <text evidence="1">Belongs to the short-chain dehydrogenases/reductases (SDR) family.</text>
</comment>
<reference evidence="3 4" key="1">
    <citation type="submission" date="2024-07" db="EMBL/GenBank/DDBJ databases">
        <authorList>
            <person name="Ren Q."/>
        </authorList>
    </citation>
    <scope>NUCLEOTIDE SEQUENCE [LARGE SCALE GENOMIC DNA]</scope>
    <source>
        <strain evidence="3 4">REN37</strain>
    </source>
</reference>
<gene>
    <name evidence="3" type="ORF">AB5I84_01420</name>
</gene>
<dbReference type="PRINTS" id="PR00081">
    <property type="entry name" value="GDHRDH"/>
</dbReference>
<name>A0ABV4AD86_9GAMM</name>
<dbReference type="PANTHER" id="PTHR42760">
    <property type="entry name" value="SHORT-CHAIN DEHYDROGENASES/REDUCTASES FAMILY MEMBER"/>
    <property type="match status" value="1"/>
</dbReference>
<sequence length="251" mass="26966">MQDRFSMQGKRVLVTGASSGFGAHFAVTLAEAGADLVLAARRLERLEQTAAAVRAFGREALVLRMDVADPASVEQAFMRMPALDVVINNAGISRLGTTESLSEDDWDAVLDTNLKGVWAVSRAAIKAWRAADRPGNLVNVASVLALRVGNQLPAYAASKAAVVQFTRSVALDYARYNIRCNALCPGYFVTEINRDWLASEAGQRQISRVPFRRVGEMEDISGPLLLLASDASRFMSGVALPVDGGHLCSAL</sequence>
<dbReference type="Gene3D" id="3.40.50.720">
    <property type="entry name" value="NAD(P)-binding Rossmann-like Domain"/>
    <property type="match status" value="1"/>
</dbReference>
<feature type="domain" description="Ketoreductase" evidence="2">
    <location>
        <begin position="10"/>
        <end position="176"/>
    </location>
</feature>
<comment type="caution">
    <text evidence="3">The sequence shown here is derived from an EMBL/GenBank/DDBJ whole genome shotgun (WGS) entry which is preliminary data.</text>
</comment>
<accession>A0ABV4AD86</accession>
<dbReference type="CDD" id="cd05233">
    <property type="entry name" value="SDR_c"/>
    <property type="match status" value="1"/>
</dbReference>
<dbReference type="InterPro" id="IPR057326">
    <property type="entry name" value="KR_dom"/>
</dbReference>
<dbReference type="InterPro" id="IPR020904">
    <property type="entry name" value="Sc_DH/Rdtase_CS"/>
</dbReference>
<dbReference type="InterPro" id="IPR002347">
    <property type="entry name" value="SDR_fam"/>
</dbReference>
<dbReference type="Pfam" id="PF13561">
    <property type="entry name" value="adh_short_C2"/>
    <property type="match status" value="1"/>
</dbReference>
<evidence type="ECO:0000313" key="3">
    <source>
        <dbReference type="EMBL" id="MEY1660804.1"/>
    </source>
</evidence>
<dbReference type="PRINTS" id="PR00080">
    <property type="entry name" value="SDRFAMILY"/>
</dbReference>
<keyword evidence="3" id="KW-0560">Oxidoreductase</keyword>
<proteinExistence type="inferred from homology"/>
<protein>
    <submittedName>
        <fullName evidence="3">SDR family NAD(P)-dependent oxidoreductase</fullName>
        <ecNumber evidence="3">1.1.1.-</ecNumber>
    </submittedName>
</protein>
<dbReference type="EC" id="1.1.1.-" evidence="3"/>
<keyword evidence="4" id="KW-1185">Reference proteome</keyword>
<dbReference type="Proteomes" id="UP001562065">
    <property type="component" value="Unassembled WGS sequence"/>
</dbReference>
<dbReference type="EMBL" id="JBGCUO010000001">
    <property type="protein sequence ID" value="MEY1660804.1"/>
    <property type="molecule type" value="Genomic_DNA"/>
</dbReference>
<dbReference type="SUPFAM" id="SSF51735">
    <property type="entry name" value="NAD(P)-binding Rossmann-fold domains"/>
    <property type="match status" value="1"/>
</dbReference>
<dbReference type="PANTHER" id="PTHR42760:SF135">
    <property type="entry name" value="BLL7886 PROTEIN"/>
    <property type="match status" value="1"/>
</dbReference>
<dbReference type="PROSITE" id="PS00061">
    <property type="entry name" value="ADH_SHORT"/>
    <property type="match status" value="1"/>
</dbReference>
<dbReference type="GO" id="GO:0016491">
    <property type="term" value="F:oxidoreductase activity"/>
    <property type="evidence" value="ECO:0007669"/>
    <property type="project" value="UniProtKB-KW"/>
</dbReference>
<evidence type="ECO:0000313" key="4">
    <source>
        <dbReference type="Proteomes" id="UP001562065"/>
    </source>
</evidence>
<organism evidence="3 4">
    <name type="scientific">Isoalcanivorax beigongshangi</name>
    <dbReference type="NCBI Taxonomy" id="3238810"/>
    <lineage>
        <taxon>Bacteria</taxon>
        <taxon>Pseudomonadati</taxon>
        <taxon>Pseudomonadota</taxon>
        <taxon>Gammaproteobacteria</taxon>
        <taxon>Oceanospirillales</taxon>
        <taxon>Alcanivoracaceae</taxon>
        <taxon>Isoalcanivorax</taxon>
    </lineage>
</organism>
<evidence type="ECO:0000259" key="2">
    <source>
        <dbReference type="SMART" id="SM00822"/>
    </source>
</evidence>